<feature type="domain" description="Integrase catalytic" evidence="2">
    <location>
        <begin position="160"/>
        <end position="322"/>
    </location>
</feature>
<dbReference type="PANTHER" id="PTHR10948:SF23">
    <property type="entry name" value="TRANSPOSASE INSI FOR INSERTION SEQUENCE ELEMENT IS30A-RELATED"/>
    <property type="match status" value="1"/>
</dbReference>
<keyword evidence="1" id="KW-0233">DNA recombination</keyword>
<dbReference type="Pfam" id="PF13936">
    <property type="entry name" value="HTH_38"/>
    <property type="match status" value="1"/>
</dbReference>
<evidence type="ECO:0000259" key="2">
    <source>
        <dbReference type="PROSITE" id="PS50994"/>
    </source>
</evidence>
<accession>A0ABX7Q5U4</accession>
<name>A0ABX7Q5U4_9BACT</name>
<gene>
    <name evidence="3" type="ORF">JZM60_05875</name>
</gene>
<dbReference type="EMBL" id="CP071382">
    <property type="protein sequence ID" value="QSV46798.1"/>
    <property type="molecule type" value="Genomic_DNA"/>
</dbReference>
<dbReference type="SUPFAM" id="SSF53098">
    <property type="entry name" value="Ribonuclease H-like"/>
    <property type="match status" value="1"/>
</dbReference>
<evidence type="ECO:0000256" key="1">
    <source>
        <dbReference type="ARBA" id="ARBA00023172"/>
    </source>
</evidence>
<organism evidence="3 4">
    <name type="scientific">Geobacter benzoatilyticus</name>
    <dbReference type="NCBI Taxonomy" id="2815309"/>
    <lineage>
        <taxon>Bacteria</taxon>
        <taxon>Pseudomonadati</taxon>
        <taxon>Thermodesulfobacteriota</taxon>
        <taxon>Desulfuromonadia</taxon>
        <taxon>Geobacterales</taxon>
        <taxon>Geobacteraceae</taxon>
        <taxon>Geobacter</taxon>
    </lineage>
</organism>
<proteinExistence type="predicted"/>
<dbReference type="SUPFAM" id="SSF46894">
    <property type="entry name" value="C-terminal effector domain of the bipartite response regulators"/>
    <property type="match status" value="1"/>
</dbReference>
<sequence>MSYTHLTARDRYVISHLHGQMSYREIARRLGRHHTTISREIKRNKPPHSTYWYYFIERDVELKRHTARCFRRQSHLPLVEYVGDKIKLEWPPEAISARLKLDYPHDELMRVSHETVYRWIYLDAMGGGNLHQHLRRRHRKRRRQTRYGSGRRFMPGRVPISQRPSIVAARERFGDWEGDTLEGKKGCGHLATHVERKSRFLMAAKLADKRAATMTQASATSFWRLPKVLRQTLTVDNGKEFSQFKELEARTGLTVYFADPYAAWQRGTNENTNGILRHYYPKGFDFTTITHEELELVVKKINNRPRKCLDYRTPAEVMRQALRGALAI</sequence>
<dbReference type="InterPro" id="IPR051917">
    <property type="entry name" value="Transposase-Integrase"/>
</dbReference>
<dbReference type="Proteomes" id="UP000663651">
    <property type="component" value="Chromosome"/>
</dbReference>
<dbReference type="NCBIfam" id="NF033563">
    <property type="entry name" value="transpos_IS30"/>
    <property type="match status" value="1"/>
</dbReference>
<dbReference type="InterPro" id="IPR012337">
    <property type="entry name" value="RNaseH-like_sf"/>
</dbReference>
<dbReference type="PANTHER" id="PTHR10948">
    <property type="entry name" value="TRANSPOSASE"/>
    <property type="match status" value="1"/>
</dbReference>
<evidence type="ECO:0000313" key="4">
    <source>
        <dbReference type="Proteomes" id="UP000663651"/>
    </source>
</evidence>
<dbReference type="PROSITE" id="PS50994">
    <property type="entry name" value="INTEGRASE"/>
    <property type="match status" value="1"/>
</dbReference>
<dbReference type="Pfam" id="PF00665">
    <property type="entry name" value="rve"/>
    <property type="match status" value="1"/>
</dbReference>
<keyword evidence="4" id="KW-1185">Reference proteome</keyword>
<dbReference type="Gene3D" id="3.30.420.10">
    <property type="entry name" value="Ribonuclease H-like superfamily/Ribonuclease H"/>
    <property type="match status" value="1"/>
</dbReference>
<dbReference type="RefSeq" id="WP_207164577.1">
    <property type="nucleotide sequence ID" value="NZ_CP071382.1"/>
</dbReference>
<evidence type="ECO:0000313" key="3">
    <source>
        <dbReference type="EMBL" id="QSV46798.1"/>
    </source>
</evidence>
<reference evidence="3 4" key="1">
    <citation type="submission" date="2021-03" db="EMBL/GenBank/DDBJ databases">
        <title>Geobacter metallireducens gen. nov. sp. nov., a microorganism capable of coupling the complete oxidation of organic compounds to the reduction of iron and other metals.</title>
        <authorList>
            <person name="Li Y."/>
        </authorList>
    </citation>
    <scope>NUCLEOTIDE SEQUENCE [LARGE SCALE GENOMIC DNA]</scope>
    <source>
        <strain evidence="3 4">Jerry-YX</strain>
    </source>
</reference>
<dbReference type="InterPro" id="IPR053392">
    <property type="entry name" value="Transposase_IS30-like"/>
</dbReference>
<dbReference type="InterPro" id="IPR001584">
    <property type="entry name" value="Integrase_cat-core"/>
</dbReference>
<protein>
    <submittedName>
        <fullName evidence="3">IS30 family transposase</fullName>
    </submittedName>
</protein>
<dbReference type="InterPro" id="IPR016032">
    <property type="entry name" value="Sig_transdc_resp-reg_C-effctor"/>
</dbReference>
<dbReference type="InterPro" id="IPR036397">
    <property type="entry name" value="RNaseH_sf"/>
</dbReference>
<dbReference type="InterPro" id="IPR025246">
    <property type="entry name" value="IS30-like_HTH"/>
</dbReference>